<keyword evidence="1" id="KW-0560">Oxidoreductase</keyword>
<dbReference type="InterPro" id="IPR002938">
    <property type="entry name" value="FAD-bd"/>
</dbReference>
<dbReference type="InterPro" id="IPR036188">
    <property type="entry name" value="FAD/NAD-bd_sf"/>
</dbReference>
<feature type="domain" description="FAD-binding" evidence="3">
    <location>
        <begin position="5"/>
        <end position="342"/>
    </location>
</feature>
<dbReference type="PANTHER" id="PTHR13789">
    <property type="entry name" value="MONOOXYGENASE"/>
    <property type="match status" value="1"/>
</dbReference>
<evidence type="ECO:0000313" key="4">
    <source>
        <dbReference type="EMBL" id="GIF85626.1"/>
    </source>
</evidence>
<dbReference type="RefSeq" id="WP_203755842.1">
    <property type="nucleotide sequence ID" value="NZ_BONF01000049.1"/>
</dbReference>
<gene>
    <name evidence="4" type="ORF">Cba03nite_69750</name>
</gene>
<sequence>MNDRKAVVIGAGIGGLCAAIGLRRRGWDVTVLERAAEFTEVGAGLTLMVNGLRGLEALGVGEPVRQAGRGDTSGGIRTPAGRWVSRIDGDAMQRLLGTSAVGIHRAVLHRVLLAELPADVVVTSAEVVEVVPEPEPRVHYRTAGGSVVCTPDLVVAADGINSRVRARMWCDLPAPVYSGTTAWRGVTREPWHGPLTNAITWGRGTEFGIVPLGDGRVYWYGAVSAPAGTRYPEPDELSAVRARFAGWHEPVSALMDATAPEAVIRSDIYHLGTPPPSYHHGAVALLGDAAHAMVPNLGQGANQAIEDAVVLAALCDPSGDVAAALSEYDRQRRPRAQGIARAALQTARFGQQLDNPIAEGLRNLVMRLTPSRLALRSMASHAGWTPPQIPTVPVPSA</sequence>
<dbReference type="EMBL" id="BONF01000049">
    <property type="protein sequence ID" value="GIF85626.1"/>
    <property type="molecule type" value="Genomic_DNA"/>
</dbReference>
<keyword evidence="2" id="KW-0503">Monooxygenase</keyword>
<dbReference type="AlphaFoldDB" id="A0A8J3JJ20"/>
<keyword evidence="5" id="KW-1185">Reference proteome</keyword>
<dbReference type="GO" id="GO:0004497">
    <property type="term" value="F:monooxygenase activity"/>
    <property type="evidence" value="ECO:0007669"/>
    <property type="project" value="UniProtKB-KW"/>
</dbReference>
<proteinExistence type="predicted"/>
<dbReference type="Pfam" id="PF01494">
    <property type="entry name" value="FAD_binding_3"/>
    <property type="match status" value="1"/>
</dbReference>
<dbReference type="PANTHER" id="PTHR13789:SF309">
    <property type="entry name" value="PUTATIVE (AFU_ORTHOLOGUE AFUA_6G14510)-RELATED"/>
    <property type="match status" value="1"/>
</dbReference>
<dbReference type="InterPro" id="IPR050493">
    <property type="entry name" value="FAD-dep_Monooxygenase_BioMet"/>
</dbReference>
<dbReference type="PRINTS" id="PR00420">
    <property type="entry name" value="RNGMNOXGNASE"/>
</dbReference>
<accession>A0A8J3JJ20</accession>
<dbReference type="SUPFAM" id="SSF51905">
    <property type="entry name" value="FAD/NAD(P)-binding domain"/>
    <property type="match status" value="1"/>
</dbReference>
<evidence type="ECO:0000259" key="3">
    <source>
        <dbReference type="Pfam" id="PF01494"/>
    </source>
</evidence>
<evidence type="ECO:0000256" key="1">
    <source>
        <dbReference type="ARBA" id="ARBA00023002"/>
    </source>
</evidence>
<comment type="caution">
    <text evidence="4">The sequence shown here is derived from an EMBL/GenBank/DDBJ whole genome shotgun (WGS) entry which is preliminary data.</text>
</comment>
<evidence type="ECO:0000313" key="5">
    <source>
        <dbReference type="Proteomes" id="UP000601223"/>
    </source>
</evidence>
<organism evidence="4 5">
    <name type="scientific">Catellatospora bangladeshensis</name>
    <dbReference type="NCBI Taxonomy" id="310355"/>
    <lineage>
        <taxon>Bacteria</taxon>
        <taxon>Bacillati</taxon>
        <taxon>Actinomycetota</taxon>
        <taxon>Actinomycetes</taxon>
        <taxon>Micromonosporales</taxon>
        <taxon>Micromonosporaceae</taxon>
        <taxon>Catellatospora</taxon>
    </lineage>
</organism>
<evidence type="ECO:0000256" key="2">
    <source>
        <dbReference type="ARBA" id="ARBA00023033"/>
    </source>
</evidence>
<dbReference type="GO" id="GO:0071949">
    <property type="term" value="F:FAD binding"/>
    <property type="evidence" value="ECO:0007669"/>
    <property type="project" value="InterPro"/>
</dbReference>
<protein>
    <submittedName>
        <fullName evidence="4">FAD-dependent oxidoreductase</fullName>
    </submittedName>
</protein>
<dbReference type="Proteomes" id="UP000601223">
    <property type="component" value="Unassembled WGS sequence"/>
</dbReference>
<dbReference type="Gene3D" id="3.50.50.60">
    <property type="entry name" value="FAD/NAD(P)-binding domain"/>
    <property type="match status" value="1"/>
</dbReference>
<name>A0A8J3JJ20_9ACTN</name>
<reference evidence="4 5" key="1">
    <citation type="submission" date="2021-01" db="EMBL/GenBank/DDBJ databases">
        <title>Whole genome shotgun sequence of Catellatospora bangladeshensis NBRC 107357.</title>
        <authorList>
            <person name="Komaki H."/>
            <person name="Tamura T."/>
        </authorList>
    </citation>
    <scope>NUCLEOTIDE SEQUENCE [LARGE SCALE GENOMIC DNA]</scope>
    <source>
        <strain evidence="4 5">NBRC 107357</strain>
    </source>
</reference>